<dbReference type="Gene3D" id="3.40.50.200">
    <property type="entry name" value="Peptidase S8/S53 domain"/>
    <property type="match status" value="1"/>
</dbReference>
<organism evidence="7 8">
    <name type="scientific">Paractinoplanes rishiriensis</name>
    <dbReference type="NCBI Taxonomy" id="1050105"/>
    <lineage>
        <taxon>Bacteria</taxon>
        <taxon>Bacillati</taxon>
        <taxon>Actinomycetota</taxon>
        <taxon>Actinomycetes</taxon>
        <taxon>Micromonosporales</taxon>
        <taxon>Micromonosporaceae</taxon>
        <taxon>Paractinoplanes</taxon>
    </lineage>
</organism>
<evidence type="ECO:0000259" key="6">
    <source>
        <dbReference type="Pfam" id="PF00082"/>
    </source>
</evidence>
<dbReference type="RefSeq" id="WP_203788820.1">
    <property type="nucleotide sequence ID" value="NZ_BOMV01000089.1"/>
</dbReference>
<dbReference type="AlphaFoldDB" id="A0A919MUV5"/>
<evidence type="ECO:0000313" key="8">
    <source>
        <dbReference type="Proteomes" id="UP000636960"/>
    </source>
</evidence>
<feature type="domain" description="Peptidase S8/S53" evidence="6">
    <location>
        <begin position="177"/>
        <end position="437"/>
    </location>
</feature>
<dbReference type="PANTHER" id="PTHR43806:SF11">
    <property type="entry name" value="CEREVISIN-RELATED"/>
    <property type="match status" value="1"/>
</dbReference>
<comment type="caution">
    <text evidence="7">The sequence shown here is derived from an EMBL/GenBank/DDBJ whole genome shotgun (WGS) entry which is preliminary data.</text>
</comment>
<keyword evidence="8" id="KW-1185">Reference proteome</keyword>
<comment type="similarity">
    <text evidence="1 5">Belongs to the peptidase S8 family.</text>
</comment>
<dbReference type="SUPFAM" id="SSF52743">
    <property type="entry name" value="Subtilisin-like"/>
    <property type="match status" value="1"/>
</dbReference>
<sequence length="475" mass="51340">MGNGYYFDGDYPEQYEDQIDHLQDLLRRQLHELEKNDPAQDAATIGFLRGRRSSQRDLVQIEIANLERPRVLVASREVILDAAEWSKPEVQDEGRKAGFNDHGGVCGRFVRLVNRRTHRSEAADRITKQGQRNTLAVTASVGKGIGGPDPVSNPLPAESRTFESYRESAPAAASDRSPIVAVIDTGIPGDAQDGLPTMIRNDGWLHDVPRNDTNRDLLDSLPERDGYLDYQAGHGTFVAGVVARVAPRAEVRVYRVADTDGFADDIAVADALRRAVADGATVINLSLGMVTCHDVPPPALAEAVREVTATGDVVIVAAAGNFGDDTKCWPACLPEVITVGALVESEEVGENAPAGRTGKFETARWSSWGDHVDFWTVAEGVRSTFVTGCESPLFDNQPAVFPENAWALWSGTSFAAPQIAGAIARIRYELGKTLPEAVDFLRVQGAAVRDVDGNVKAGKGLRILSGIPVPRDRDA</sequence>
<reference evidence="7" key="1">
    <citation type="submission" date="2021-01" db="EMBL/GenBank/DDBJ databases">
        <title>Whole genome shotgun sequence of Actinoplanes rishiriensis NBRC 108556.</title>
        <authorList>
            <person name="Komaki H."/>
            <person name="Tamura T."/>
        </authorList>
    </citation>
    <scope>NUCLEOTIDE SEQUENCE</scope>
    <source>
        <strain evidence="7">NBRC 108556</strain>
    </source>
</reference>
<dbReference type="PROSITE" id="PS00138">
    <property type="entry name" value="SUBTILASE_SER"/>
    <property type="match status" value="1"/>
</dbReference>
<evidence type="ECO:0000256" key="4">
    <source>
        <dbReference type="ARBA" id="ARBA00022825"/>
    </source>
</evidence>
<dbReference type="InterPro" id="IPR015500">
    <property type="entry name" value="Peptidase_S8_subtilisin-rel"/>
</dbReference>
<name>A0A919MUV5_9ACTN</name>
<accession>A0A919MUV5</accession>
<keyword evidence="2 5" id="KW-0645">Protease</keyword>
<evidence type="ECO:0000256" key="2">
    <source>
        <dbReference type="ARBA" id="ARBA00022670"/>
    </source>
</evidence>
<dbReference type="InterPro" id="IPR036852">
    <property type="entry name" value="Peptidase_S8/S53_dom_sf"/>
</dbReference>
<dbReference type="PRINTS" id="PR00723">
    <property type="entry name" value="SUBTILISIN"/>
</dbReference>
<dbReference type="PROSITE" id="PS51892">
    <property type="entry name" value="SUBTILASE"/>
    <property type="match status" value="1"/>
</dbReference>
<dbReference type="EMBL" id="BOMV01000089">
    <property type="protein sequence ID" value="GIF00732.1"/>
    <property type="molecule type" value="Genomic_DNA"/>
</dbReference>
<gene>
    <name evidence="7" type="ORF">Ari01nite_81960</name>
</gene>
<keyword evidence="4 5" id="KW-0720">Serine protease</keyword>
<feature type="active site" description="Charge relay system" evidence="5">
    <location>
        <position position="234"/>
    </location>
</feature>
<proteinExistence type="inferred from homology"/>
<dbReference type="CDD" id="cd00306">
    <property type="entry name" value="Peptidases_S8_S53"/>
    <property type="match status" value="1"/>
</dbReference>
<dbReference type="Pfam" id="PF00082">
    <property type="entry name" value="Peptidase_S8"/>
    <property type="match status" value="1"/>
</dbReference>
<evidence type="ECO:0000256" key="5">
    <source>
        <dbReference type="PROSITE-ProRule" id="PRU01240"/>
    </source>
</evidence>
<keyword evidence="3 5" id="KW-0378">Hydrolase</keyword>
<feature type="active site" description="Charge relay system" evidence="5">
    <location>
        <position position="413"/>
    </location>
</feature>
<dbReference type="InterPro" id="IPR000209">
    <property type="entry name" value="Peptidase_S8/S53_dom"/>
</dbReference>
<protein>
    <recommendedName>
        <fullName evidence="6">Peptidase S8/S53 domain-containing protein</fullName>
    </recommendedName>
</protein>
<dbReference type="GO" id="GO:0004252">
    <property type="term" value="F:serine-type endopeptidase activity"/>
    <property type="evidence" value="ECO:0007669"/>
    <property type="project" value="UniProtKB-UniRule"/>
</dbReference>
<dbReference type="GO" id="GO:0006508">
    <property type="term" value="P:proteolysis"/>
    <property type="evidence" value="ECO:0007669"/>
    <property type="project" value="UniProtKB-KW"/>
</dbReference>
<evidence type="ECO:0000256" key="3">
    <source>
        <dbReference type="ARBA" id="ARBA00022801"/>
    </source>
</evidence>
<evidence type="ECO:0000313" key="7">
    <source>
        <dbReference type="EMBL" id="GIF00732.1"/>
    </source>
</evidence>
<dbReference type="PANTHER" id="PTHR43806">
    <property type="entry name" value="PEPTIDASE S8"/>
    <property type="match status" value="1"/>
</dbReference>
<dbReference type="Proteomes" id="UP000636960">
    <property type="component" value="Unassembled WGS sequence"/>
</dbReference>
<dbReference type="InterPro" id="IPR023828">
    <property type="entry name" value="Peptidase_S8_Ser-AS"/>
</dbReference>
<feature type="active site" description="Charge relay system" evidence="5">
    <location>
        <position position="184"/>
    </location>
</feature>
<dbReference type="InterPro" id="IPR050131">
    <property type="entry name" value="Peptidase_S8_subtilisin-like"/>
</dbReference>
<evidence type="ECO:0000256" key="1">
    <source>
        <dbReference type="ARBA" id="ARBA00011073"/>
    </source>
</evidence>